<keyword evidence="13" id="KW-1185">Reference proteome</keyword>
<dbReference type="PANTHER" id="PTHR16866:SF2">
    <property type="entry name" value="GASTRIN-RELEASING PEPTIDE"/>
    <property type="match status" value="1"/>
</dbReference>
<keyword evidence="5" id="KW-0964">Secreted</keyword>
<dbReference type="PROSITE" id="PS00257">
    <property type="entry name" value="BOMBESIN"/>
    <property type="match status" value="1"/>
</dbReference>
<keyword evidence="7 11" id="KW-0732">Signal</keyword>
<dbReference type="Ensembl" id="ENSSANT00000079237.1">
    <property type="protein sequence ID" value="ENSSANP00000074514.1"/>
    <property type="gene ID" value="ENSSANG00000037161.1"/>
</dbReference>
<evidence type="ECO:0000256" key="4">
    <source>
        <dbReference type="ARBA" id="ARBA00016270"/>
    </source>
</evidence>
<dbReference type="OrthoDB" id="9879745at2759"/>
<feature type="chain" id="PRO_5025585095" description="Gastrin-releasing peptide" evidence="11">
    <location>
        <begin position="31"/>
        <end position="157"/>
    </location>
</feature>
<evidence type="ECO:0000256" key="1">
    <source>
        <dbReference type="ARBA" id="ARBA00004263"/>
    </source>
</evidence>
<evidence type="ECO:0000313" key="13">
    <source>
        <dbReference type="Proteomes" id="UP000472260"/>
    </source>
</evidence>
<dbReference type="PANTHER" id="PTHR16866">
    <property type="entry name" value="GASTRIN-RELEASING PEPTIDE"/>
    <property type="match status" value="1"/>
</dbReference>
<reference evidence="12" key="1">
    <citation type="submission" date="2025-08" db="UniProtKB">
        <authorList>
            <consortium name="Ensembl"/>
        </authorList>
    </citation>
    <scope>IDENTIFICATION</scope>
</reference>
<dbReference type="Pfam" id="PF02044">
    <property type="entry name" value="Bombesin"/>
    <property type="match status" value="1"/>
</dbReference>
<evidence type="ECO:0000256" key="7">
    <source>
        <dbReference type="ARBA" id="ARBA00022729"/>
    </source>
</evidence>
<keyword evidence="8" id="KW-0027">Amidation</keyword>
<dbReference type="AlphaFoldDB" id="A0A671QUQ3"/>
<evidence type="ECO:0000256" key="3">
    <source>
        <dbReference type="ARBA" id="ARBA00010012"/>
    </source>
</evidence>
<name>A0A671QUQ3_9TELE</name>
<protein>
    <recommendedName>
        <fullName evidence="4">Gastrin-releasing peptide</fullName>
    </recommendedName>
</protein>
<accession>A0A671QUQ3</accession>
<organism evidence="12 13">
    <name type="scientific">Sinocyclocheilus anshuiensis</name>
    <dbReference type="NCBI Taxonomy" id="1608454"/>
    <lineage>
        <taxon>Eukaryota</taxon>
        <taxon>Metazoa</taxon>
        <taxon>Chordata</taxon>
        <taxon>Craniata</taxon>
        <taxon>Vertebrata</taxon>
        <taxon>Euteleostomi</taxon>
        <taxon>Actinopterygii</taxon>
        <taxon>Neopterygii</taxon>
        <taxon>Teleostei</taxon>
        <taxon>Ostariophysi</taxon>
        <taxon>Cypriniformes</taxon>
        <taxon>Cyprinidae</taxon>
        <taxon>Cyprininae</taxon>
        <taxon>Sinocyclocheilus</taxon>
    </lineage>
</organism>
<sequence length="157" mass="18187">MSVMCLVWRHRLVVSIVLLVVLCEVYASDAQPIGKVYPRGNHWAVGHLMGKKSTDEQVRPEDLEGGDETSMTTRDQDQQLERYSKHLLLPLLHALMRGRMAPQSMLEGTEEIGAHKLLQRMLEERRQWEEGHERDRQVKLAEDVLFRALLMQDDNES</sequence>
<feature type="signal peptide" evidence="11">
    <location>
        <begin position="1"/>
        <end position="30"/>
    </location>
</feature>
<dbReference type="GO" id="GO:0031410">
    <property type="term" value="C:cytoplasmic vesicle"/>
    <property type="evidence" value="ECO:0007669"/>
    <property type="project" value="UniProtKB-SubCell"/>
</dbReference>
<keyword evidence="6" id="KW-0165">Cleavage on pair of basic residues</keyword>
<evidence type="ECO:0000256" key="2">
    <source>
        <dbReference type="ARBA" id="ARBA00004613"/>
    </source>
</evidence>
<feature type="compositionally biased region" description="Basic and acidic residues" evidence="10">
    <location>
        <begin position="52"/>
        <end position="62"/>
    </location>
</feature>
<keyword evidence="9" id="KW-0968">Cytoplasmic vesicle</keyword>
<evidence type="ECO:0000256" key="8">
    <source>
        <dbReference type="ARBA" id="ARBA00022815"/>
    </source>
</evidence>
<evidence type="ECO:0000313" key="12">
    <source>
        <dbReference type="Ensembl" id="ENSSANP00000074514.1"/>
    </source>
</evidence>
<evidence type="ECO:0000256" key="6">
    <source>
        <dbReference type="ARBA" id="ARBA00022685"/>
    </source>
</evidence>
<dbReference type="GeneID" id="107662931"/>
<dbReference type="Proteomes" id="UP000472260">
    <property type="component" value="Unassembled WGS sequence"/>
</dbReference>
<gene>
    <name evidence="12" type="primary">grp</name>
</gene>
<evidence type="ECO:0000256" key="11">
    <source>
        <dbReference type="SAM" id="SignalP"/>
    </source>
</evidence>
<dbReference type="GO" id="GO:0005184">
    <property type="term" value="F:neuropeptide hormone activity"/>
    <property type="evidence" value="ECO:0007669"/>
    <property type="project" value="TreeGrafter"/>
</dbReference>
<evidence type="ECO:0000256" key="5">
    <source>
        <dbReference type="ARBA" id="ARBA00022525"/>
    </source>
</evidence>
<dbReference type="CTD" id="2922"/>
<feature type="region of interest" description="Disordered" evidence="10">
    <location>
        <begin position="51"/>
        <end position="77"/>
    </location>
</feature>
<comment type="subcellular location">
    <subcellularLocation>
        <location evidence="1">Cytoplasmic vesicle</location>
        <location evidence="1">Secretory vesicle lumen</location>
    </subcellularLocation>
    <subcellularLocation>
        <location evidence="2">Secreted</location>
    </subcellularLocation>
</comment>
<dbReference type="KEGG" id="sanh:107662931"/>
<reference evidence="12" key="2">
    <citation type="submission" date="2025-09" db="UniProtKB">
        <authorList>
            <consortium name="Ensembl"/>
        </authorList>
    </citation>
    <scope>IDENTIFICATION</scope>
</reference>
<dbReference type="InterPro" id="IPR000874">
    <property type="entry name" value="Bombesin"/>
</dbReference>
<evidence type="ECO:0000256" key="9">
    <source>
        <dbReference type="ARBA" id="ARBA00023329"/>
    </source>
</evidence>
<comment type="similarity">
    <text evidence="3">Belongs to the bombesin/neuromedin-B/ranatensin family.</text>
</comment>
<dbReference type="GO" id="GO:0007218">
    <property type="term" value="P:neuropeptide signaling pathway"/>
    <property type="evidence" value="ECO:0007669"/>
    <property type="project" value="InterPro"/>
</dbReference>
<evidence type="ECO:0000256" key="10">
    <source>
        <dbReference type="SAM" id="MobiDB-lite"/>
    </source>
</evidence>
<proteinExistence type="inferred from homology"/>
<dbReference type="RefSeq" id="XP_016308561.1">
    <property type="nucleotide sequence ID" value="XM_016453075.1"/>
</dbReference>
<dbReference type="GO" id="GO:0005615">
    <property type="term" value="C:extracellular space"/>
    <property type="evidence" value="ECO:0007669"/>
    <property type="project" value="TreeGrafter"/>
</dbReference>